<evidence type="ECO:0000313" key="2">
    <source>
        <dbReference type="EMBL" id="TFY80197.1"/>
    </source>
</evidence>
<keyword evidence="3" id="KW-1185">Reference proteome</keyword>
<reference evidence="2 3" key="1">
    <citation type="submission" date="2019-02" db="EMBL/GenBank/DDBJ databases">
        <title>Genome sequencing of the rare red list fungi Hericium alpestre (H. flagellum).</title>
        <authorList>
            <person name="Buettner E."/>
            <person name="Kellner H."/>
        </authorList>
    </citation>
    <scope>NUCLEOTIDE SEQUENCE [LARGE SCALE GENOMIC DNA]</scope>
    <source>
        <strain evidence="2 3">DSM 108284</strain>
    </source>
</reference>
<feature type="compositionally biased region" description="Basic and acidic residues" evidence="1">
    <location>
        <begin position="147"/>
        <end position="159"/>
    </location>
</feature>
<dbReference type="OrthoDB" id="3067928at2759"/>
<accession>A0A4Z0A1M7</accession>
<evidence type="ECO:0000313" key="3">
    <source>
        <dbReference type="Proteomes" id="UP000298061"/>
    </source>
</evidence>
<dbReference type="EMBL" id="SFCI01000376">
    <property type="protein sequence ID" value="TFY80197.1"/>
    <property type="molecule type" value="Genomic_DNA"/>
</dbReference>
<comment type="caution">
    <text evidence="2">The sequence shown here is derived from an EMBL/GenBank/DDBJ whole genome shotgun (WGS) entry which is preliminary data.</text>
</comment>
<proteinExistence type="predicted"/>
<dbReference type="AlphaFoldDB" id="A0A4Z0A1M7"/>
<sequence length="176" mass="20036">MPKATTPRHPFQHHFSPYVLNAVFGPEKRFPPPNHPLRQVYDAETTPWSPPAPSLIPRPSGPTGRLSRGGFSLHQELKWDESRYEAVKSIVKGLSEEHLRPDLSYTLQDEPSLQQVCEALLDCFSFLHGYEKDWVVEEFIKAKLHNPKEIKSKNKENEAKPASLSSRPSRATQVSK</sequence>
<feature type="compositionally biased region" description="Polar residues" evidence="1">
    <location>
        <begin position="163"/>
        <end position="176"/>
    </location>
</feature>
<protein>
    <submittedName>
        <fullName evidence="2">Uncharacterized protein</fullName>
    </submittedName>
</protein>
<organism evidence="2 3">
    <name type="scientific">Hericium alpestre</name>
    <dbReference type="NCBI Taxonomy" id="135208"/>
    <lineage>
        <taxon>Eukaryota</taxon>
        <taxon>Fungi</taxon>
        <taxon>Dikarya</taxon>
        <taxon>Basidiomycota</taxon>
        <taxon>Agaricomycotina</taxon>
        <taxon>Agaricomycetes</taxon>
        <taxon>Russulales</taxon>
        <taxon>Hericiaceae</taxon>
        <taxon>Hericium</taxon>
    </lineage>
</organism>
<dbReference type="Proteomes" id="UP000298061">
    <property type="component" value="Unassembled WGS sequence"/>
</dbReference>
<name>A0A4Z0A1M7_9AGAM</name>
<feature type="compositionally biased region" description="Pro residues" evidence="1">
    <location>
        <begin position="48"/>
        <end position="60"/>
    </location>
</feature>
<dbReference type="STRING" id="135208.A0A4Z0A1M7"/>
<feature type="region of interest" description="Disordered" evidence="1">
    <location>
        <begin position="30"/>
        <end position="69"/>
    </location>
</feature>
<gene>
    <name evidence="2" type="ORF">EWM64_g3814</name>
</gene>
<evidence type="ECO:0000256" key="1">
    <source>
        <dbReference type="SAM" id="MobiDB-lite"/>
    </source>
</evidence>
<feature type="region of interest" description="Disordered" evidence="1">
    <location>
        <begin position="147"/>
        <end position="176"/>
    </location>
</feature>